<dbReference type="GO" id="GO:0034599">
    <property type="term" value="P:cellular response to oxidative stress"/>
    <property type="evidence" value="ECO:0007669"/>
    <property type="project" value="InterPro"/>
</dbReference>
<comment type="caution">
    <text evidence="6">The sequence shown here is derived from an EMBL/GenBank/DDBJ whole genome shotgun (WGS) entry which is preliminary data.</text>
</comment>
<keyword evidence="3" id="KW-0049">Antioxidant</keyword>
<dbReference type="GO" id="GO:0045454">
    <property type="term" value="P:cell redox homeostasis"/>
    <property type="evidence" value="ECO:0007669"/>
    <property type="project" value="TreeGrafter"/>
</dbReference>
<evidence type="ECO:0000256" key="2">
    <source>
        <dbReference type="ARBA" id="ARBA00022559"/>
    </source>
</evidence>
<dbReference type="GO" id="GO:0005737">
    <property type="term" value="C:cytoplasm"/>
    <property type="evidence" value="ECO:0007669"/>
    <property type="project" value="TreeGrafter"/>
</dbReference>
<dbReference type="Proteomes" id="UP000037460">
    <property type="component" value="Unassembled WGS sequence"/>
</dbReference>
<dbReference type="InterPro" id="IPR013740">
    <property type="entry name" value="Redoxin"/>
</dbReference>
<evidence type="ECO:0000313" key="6">
    <source>
        <dbReference type="EMBL" id="KOO35367.1"/>
    </source>
</evidence>
<dbReference type="PANTHER" id="PTHR10430:SF16">
    <property type="entry name" value="PEROXIREDOXIN-5, MITOCHONDRIAL"/>
    <property type="match status" value="1"/>
</dbReference>
<evidence type="ECO:0000313" key="7">
    <source>
        <dbReference type="Proteomes" id="UP000037460"/>
    </source>
</evidence>
<dbReference type="PANTHER" id="PTHR10430">
    <property type="entry name" value="PEROXIREDOXIN"/>
    <property type="match status" value="1"/>
</dbReference>
<protein>
    <submittedName>
        <fullName evidence="6">Redoxin domain protein</fullName>
    </submittedName>
</protein>
<feature type="domain" description="Redoxin" evidence="5">
    <location>
        <begin position="14"/>
        <end position="105"/>
    </location>
</feature>
<name>A0A0M0K9T6_9EUKA</name>
<dbReference type="GO" id="GO:0042744">
    <property type="term" value="P:hydrogen peroxide catabolic process"/>
    <property type="evidence" value="ECO:0007669"/>
    <property type="project" value="TreeGrafter"/>
</dbReference>
<dbReference type="EMBL" id="JWZX01000898">
    <property type="protein sequence ID" value="KOO35367.1"/>
    <property type="molecule type" value="Genomic_DNA"/>
</dbReference>
<reference evidence="7" key="1">
    <citation type="journal article" date="2015" name="PLoS Genet.">
        <title>Genome Sequence and Transcriptome Analyses of Chrysochromulina tobin: Metabolic Tools for Enhanced Algal Fitness in the Prominent Order Prymnesiales (Haptophyceae).</title>
        <authorList>
            <person name="Hovde B.T."/>
            <person name="Deodato C.R."/>
            <person name="Hunsperger H.M."/>
            <person name="Ryken S.A."/>
            <person name="Yost W."/>
            <person name="Jha R.K."/>
            <person name="Patterson J."/>
            <person name="Monnat R.J. Jr."/>
            <person name="Barlow S.B."/>
            <person name="Starkenburg S.R."/>
            <person name="Cattolico R.A."/>
        </authorList>
    </citation>
    <scope>NUCLEOTIDE SEQUENCE</scope>
    <source>
        <strain evidence="7">CCMP291</strain>
    </source>
</reference>
<dbReference type="Gene3D" id="3.40.30.10">
    <property type="entry name" value="Glutaredoxin"/>
    <property type="match status" value="1"/>
</dbReference>
<evidence type="ECO:0000256" key="3">
    <source>
        <dbReference type="ARBA" id="ARBA00022862"/>
    </source>
</evidence>
<keyword evidence="2" id="KW-0575">Peroxidase</keyword>
<dbReference type="Pfam" id="PF08534">
    <property type="entry name" value="Redoxin"/>
    <property type="match status" value="1"/>
</dbReference>
<dbReference type="InterPro" id="IPR036249">
    <property type="entry name" value="Thioredoxin-like_sf"/>
</dbReference>
<evidence type="ECO:0000259" key="5">
    <source>
        <dbReference type="Pfam" id="PF08534"/>
    </source>
</evidence>
<comment type="similarity">
    <text evidence="1">Belongs to the peroxiredoxin family. Prx5 subfamily.</text>
</comment>
<evidence type="ECO:0000256" key="4">
    <source>
        <dbReference type="ARBA" id="ARBA00023002"/>
    </source>
</evidence>
<dbReference type="SUPFAM" id="SSF52833">
    <property type="entry name" value="Thioredoxin-like"/>
    <property type="match status" value="1"/>
</dbReference>
<evidence type="ECO:0000256" key="1">
    <source>
        <dbReference type="ARBA" id="ARBA00010505"/>
    </source>
</evidence>
<dbReference type="AlphaFoldDB" id="A0A0M0K9T6"/>
<dbReference type="OrthoDB" id="1882547at2759"/>
<accession>A0A0M0K9T6</accession>
<keyword evidence="7" id="KW-1185">Reference proteome</keyword>
<gene>
    <name evidence="6" type="ORF">Ctob_010050</name>
</gene>
<proteinExistence type="inferred from homology"/>
<dbReference type="InterPro" id="IPR037944">
    <property type="entry name" value="PRX5-like"/>
</dbReference>
<sequence>LDGYKQAEIEGAAVAAGVDCVVILCVNDGYVMQGWKQSRGLAGSELIVFLADPFGKLTSALGLNLPEPDAELGPLLRGQRAAMLVIDGVVRHMEISDPNGDPSGDHSKLNTSAPHMLEVAKGLK</sequence>
<dbReference type="GO" id="GO:0008379">
    <property type="term" value="F:thioredoxin peroxidase activity"/>
    <property type="evidence" value="ECO:0007669"/>
    <property type="project" value="InterPro"/>
</dbReference>
<keyword evidence="4" id="KW-0560">Oxidoreductase</keyword>
<feature type="non-terminal residue" evidence="6">
    <location>
        <position position="1"/>
    </location>
</feature>
<organism evidence="6 7">
    <name type="scientific">Chrysochromulina tobinii</name>
    <dbReference type="NCBI Taxonomy" id="1460289"/>
    <lineage>
        <taxon>Eukaryota</taxon>
        <taxon>Haptista</taxon>
        <taxon>Haptophyta</taxon>
        <taxon>Prymnesiophyceae</taxon>
        <taxon>Prymnesiales</taxon>
        <taxon>Chrysochromulinaceae</taxon>
        <taxon>Chrysochromulina</taxon>
    </lineage>
</organism>